<feature type="region of interest" description="Disordered" evidence="1">
    <location>
        <begin position="87"/>
        <end position="110"/>
    </location>
</feature>
<accession>A0A136IVU0</accession>
<evidence type="ECO:0000313" key="2">
    <source>
        <dbReference type="EMBL" id="KXJ88886.1"/>
    </source>
</evidence>
<reference evidence="3" key="1">
    <citation type="submission" date="2016-02" db="EMBL/GenBank/DDBJ databases">
        <title>Draft genome sequence of Microdochium bolleyi, a fungal endophyte of beachgrass.</title>
        <authorList>
            <consortium name="DOE Joint Genome Institute"/>
            <person name="David A.S."/>
            <person name="May G."/>
            <person name="Haridas S."/>
            <person name="Lim J."/>
            <person name="Wang M."/>
            <person name="Labutti K."/>
            <person name="Lipzen A."/>
            <person name="Barry K."/>
            <person name="Grigoriev I.V."/>
        </authorList>
    </citation>
    <scope>NUCLEOTIDE SEQUENCE [LARGE SCALE GENOMIC DNA]</scope>
    <source>
        <strain evidence="3">J235TASD1</strain>
    </source>
</reference>
<evidence type="ECO:0008006" key="4">
    <source>
        <dbReference type="Google" id="ProtNLM"/>
    </source>
</evidence>
<keyword evidence="3" id="KW-1185">Reference proteome</keyword>
<dbReference type="EMBL" id="KQ964257">
    <property type="protein sequence ID" value="KXJ88886.1"/>
    <property type="molecule type" value="Genomic_DNA"/>
</dbReference>
<gene>
    <name evidence="2" type="ORF">Micbo1qcDRAFT_177920</name>
</gene>
<evidence type="ECO:0000256" key="1">
    <source>
        <dbReference type="SAM" id="MobiDB-lite"/>
    </source>
</evidence>
<name>A0A136IVU0_9PEZI</name>
<organism evidence="2 3">
    <name type="scientific">Microdochium bolleyi</name>
    <dbReference type="NCBI Taxonomy" id="196109"/>
    <lineage>
        <taxon>Eukaryota</taxon>
        <taxon>Fungi</taxon>
        <taxon>Dikarya</taxon>
        <taxon>Ascomycota</taxon>
        <taxon>Pezizomycotina</taxon>
        <taxon>Sordariomycetes</taxon>
        <taxon>Xylariomycetidae</taxon>
        <taxon>Xylariales</taxon>
        <taxon>Microdochiaceae</taxon>
        <taxon>Microdochium</taxon>
    </lineage>
</organism>
<sequence length="258" mass="27177">MTQPLHLEGASSPTSSTNQYYTQTATLHLTSGQTLQIHDFILAKLGLSDSTTGTAAQDASRSYTLDLAPDAAHVLVHYLYTGNIDSPEPSGAASGTGPSDQGANEARAAAAAAARHGTLLELTAFSAAHHSHHRQARQVLRDLSARAQAAAAATAAGLAPAVVLDLVQRALPNTNLVEMTWLQNYIDAAAPRELVAACNESTAAPGRGEGRAWMSSQPTTVRDLVLSALLKAEGRHRLKADAVKTRLRHIVDKIKSAR</sequence>
<protein>
    <recommendedName>
        <fullName evidence="4">BTB domain-containing protein</fullName>
    </recommendedName>
</protein>
<evidence type="ECO:0000313" key="3">
    <source>
        <dbReference type="Proteomes" id="UP000070501"/>
    </source>
</evidence>
<dbReference type="InParanoid" id="A0A136IVU0"/>
<dbReference type="AlphaFoldDB" id="A0A136IVU0"/>
<proteinExistence type="predicted"/>
<dbReference type="Proteomes" id="UP000070501">
    <property type="component" value="Unassembled WGS sequence"/>
</dbReference>